<dbReference type="EMBL" id="JACGWO010000012">
    <property type="protein sequence ID" value="KAK4413242.1"/>
    <property type="molecule type" value="Genomic_DNA"/>
</dbReference>
<evidence type="ECO:0000313" key="2">
    <source>
        <dbReference type="Proteomes" id="UP001293254"/>
    </source>
</evidence>
<protein>
    <submittedName>
        <fullName evidence="1">Uncharacterized protein</fullName>
    </submittedName>
</protein>
<proteinExistence type="predicted"/>
<name>A0AAE1XJW2_9LAMI</name>
<sequence>MPRMSKVSSSGENASPFTTMVSSEALSVISGTPPSLSKDSIRKIVAQISLPSEYEWVLPLPSLSTNNPLPGMPPSQLLPNSYSLMWVFSYVPNYIISSLRWKIF</sequence>
<organism evidence="1 2">
    <name type="scientific">Sesamum alatum</name>
    <dbReference type="NCBI Taxonomy" id="300844"/>
    <lineage>
        <taxon>Eukaryota</taxon>
        <taxon>Viridiplantae</taxon>
        <taxon>Streptophyta</taxon>
        <taxon>Embryophyta</taxon>
        <taxon>Tracheophyta</taxon>
        <taxon>Spermatophyta</taxon>
        <taxon>Magnoliopsida</taxon>
        <taxon>eudicotyledons</taxon>
        <taxon>Gunneridae</taxon>
        <taxon>Pentapetalae</taxon>
        <taxon>asterids</taxon>
        <taxon>lamiids</taxon>
        <taxon>Lamiales</taxon>
        <taxon>Pedaliaceae</taxon>
        <taxon>Sesamum</taxon>
    </lineage>
</organism>
<dbReference type="Proteomes" id="UP001293254">
    <property type="component" value="Unassembled WGS sequence"/>
</dbReference>
<comment type="caution">
    <text evidence="1">The sequence shown here is derived from an EMBL/GenBank/DDBJ whole genome shotgun (WGS) entry which is preliminary data.</text>
</comment>
<gene>
    <name evidence="1" type="ORF">Salat_2736800</name>
</gene>
<reference evidence="1" key="2">
    <citation type="journal article" date="2024" name="Plant">
        <title>Genomic evolution and insights into agronomic trait innovations of Sesamum species.</title>
        <authorList>
            <person name="Miao H."/>
            <person name="Wang L."/>
            <person name="Qu L."/>
            <person name="Liu H."/>
            <person name="Sun Y."/>
            <person name="Le M."/>
            <person name="Wang Q."/>
            <person name="Wei S."/>
            <person name="Zheng Y."/>
            <person name="Lin W."/>
            <person name="Duan Y."/>
            <person name="Cao H."/>
            <person name="Xiong S."/>
            <person name="Wang X."/>
            <person name="Wei L."/>
            <person name="Li C."/>
            <person name="Ma Q."/>
            <person name="Ju M."/>
            <person name="Zhao R."/>
            <person name="Li G."/>
            <person name="Mu C."/>
            <person name="Tian Q."/>
            <person name="Mei H."/>
            <person name="Zhang T."/>
            <person name="Gao T."/>
            <person name="Zhang H."/>
        </authorList>
    </citation>
    <scope>NUCLEOTIDE SEQUENCE</scope>
    <source>
        <strain evidence="1">3651</strain>
    </source>
</reference>
<reference evidence="1" key="1">
    <citation type="submission" date="2020-06" db="EMBL/GenBank/DDBJ databases">
        <authorList>
            <person name="Li T."/>
            <person name="Hu X."/>
            <person name="Zhang T."/>
            <person name="Song X."/>
            <person name="Zhang H."/>
            <person name="Dai N."/>
            <person name="Sheng W."/>
            <person name="Hou X."/>
            <person name="Wei L."/>
        </authorList>
    </citation>
    <scope>NUCLEOTIDE SEQUENCE</scope>
    <source>
        <strain evidence="1">3651</strain>
        <tissue evidence="1">Leaf</tissue>
    </source>
</reference>
<accession>A0AAE1XJW2</accession>
<keyword evidence="2" id="KW-1185">Reference proteome</keyword>
<evidence type="ECO:0000313" key="1">
    <source>
        <dbReference type="EMBL" id="KAK4413242.1"/>
    </source>
</evidence>
<dbReference type="AlphaFoldDB" id="A0AAE1XJW2"/>